<evidence type="ECO:0000313" key="4">
    <source>
        <dbReference type="Proteomes" id="UP000284379"/>
    </source>
</evidence>
<dbReference type="InterPro" id="IPR038653">
    <property type="entry name" value="Put_CMD_sf"/>
</dbReference>
<keyword evidence="1" id="KW-0732">Signal</keyword>
<dbReference type="Proteomes" id="UP000284379">
    <property type="component" value="Unassembled WGS sequence"/>
</dbReference>
<dbReference type="EMBL" id="QSGO01000002">
    <property type="protein sequence ID" value="RHB37716.1"/>
    <property type="molecule type" value="Genomic_DNA"/>
</dbReference>
<name>A0A413VVR4_9BACE</name>
<feature type="chain" id="PRO_5019066433" description="MBG domain-containing protein" evidence="1">
    <location>
        <begin position="21"/>
        <end position="909"/>
    </location>
</feature>
<sequence>MKKFITLMMCVVLYAGSALAQQIKGDFEEWEDCYPAEGKLVGKQPVGWTASNVYQIIVGKEFVFPDAGRTGTGAKIMNDYVGMLGIGANAPAFVTLGKMWVFADMSGMLGGNDMSNGGVNGGIDFTYRPDSLTVYYKRKLGTEKPNETAKVLVYLWKGTFKSKIINSHSGNDVTYVEVDDQDRAILGKEIIPAETKGDGVLIASTEYTITKETEGDGWVRLSIPVNYVEGENGKLVPEKMNIVFSGGNYWVRADIGKENTLWVDDAALVYNAKLSSVTLGGEELTGFDPDKFEYNLAYNEHNKAIVAKAFGKDAVVTEATTKEDANEVIKTLTVTCADNATSDVNKTYVYTLTFKGSYVGDITAPADMSQVYGDGFEIPFTSTNTEVPFTYTIGSDKVLKYDSETKKFYAIGAGTTTVVAHQEKEGALPAVSDPVTVTIEKASLTMTLKAWCQRGKTISFNTSSSVAANGTDYGVEFEYEGLKNDDGEGTIVDVVHKIFDTKNIYISSGAAGKEATDEVIGNYRPIVFSFTGSSDPLTTVSTNNYNVTFVNNGAEIRKTFLTVYPYYDLDGTKVNLNKNDAQGLFVYGSDIDYRITYSGFVYKEDAAVMEALGNDTVNVVFDKAPKTAAVGEVVPLTVKFPQKVLDNYEFKTYTGLTVKALKAYTVENAEKIEKVYGDAPFEAPFIVKNDKGESVDYTITPSSTSRLTVSGKTLTIKSAYASTYVTIKVAANDEYMALSKRVDIPIAKAPLTVTAKDVALLIGSPAPETFELTYDGFVYDEDVAKAFGTKVPVAALEKEIPSDAKVGDEFAIAITKGTAANYEVTYVNGVLKITAPTGIDNNSLSDVRVYSENGAICVANNEATETIEVYTTQGVKVYEGTDNVISTNIDKDVMYVVRVGSYVAKIVVR</sequence>
<dbReference type="AlphaFoldDB" id="A0A413VVR4"/>
<organism evidence="3 4">
    <name type="scientific">Bacteroides nordii</name>
    <dbReference type="NCBI Taxonomy" id="291645"/>
    <lineage>
        <taxon>Bacteria</taxon>
        <taxon>Pseudomonadati</taxon>
        <taxon>Bacteroidota</taxon>
        <taxon>Bacteroidia</taxon>
        <taxon>Bacteroidales</taxon>
        <taxon>Bacteroidaceae</taxon>
        <taxon>Bacteroides</taxon>
    </lineage>
</organism>
<dbReference type="GeneID" id="69500922"/>
<feature type="signal peptide" evidence="1">
    <location>
        <begin position="1"/>
        <end position="20"/>
    </location>
</feature>
<accession>A0A413VVR4</accession>
<evidence type="ECO:0000256" key="1">
    <source>
        <dbReference type="SAM" id="SignalP"/>
    </source>
</evidence>
<dbReference type="InterPro" id="IPR041286">
    <property type="entry name" value="MBG_2"/>
</dbReference>
<evidence type="ECO:0000259" key="2">
    <source>
        <dbReference type="Pfam" id="PF18676"/>
    </source>
</evidence>
<dbReference type="Gene3D" id="2.60.120.890">
    <property type="entry name" value="BT2081, beta-jelly-roll domain"/>
    <property type="match status" value="1"/>
</dbReference>
<reference evidence="3 4" key="1">
    <citation type="submission" date="2018-08" db="EMBL/GenBank/DDBJ databases">
        <title>A genome reference for cultivated species of the human gut microbiota.</title>
        <authorList>
            <person name="Zou Y."/>
            <person name="Xue W."/>
            <person name="Luo G."/>
        </authorList>
    </citation>
    <scope>NUCLEOTIDE SEQUENCE [LARGE SCALE GENOMIC DNA]</scope>
    <source>
        <strain evidence="3 4">AM40-30BH</strain>
    </source>
</reference>
<protein>
    <recommendedName>
        <fullName evidence="2">MBG domain-containing protein</fullName>
    </recommendedName>
</protein>
<evidence type="ECO:0000313" key="3">
    <source>
        <dbReference type="EMBL" id="RHB37716.1"/>
    </source>
</evidence>
<dbReference type="RefSeq" id="WP_025866520.1">
    <property type="nucleotide sequence ID" value="NZ_CABJFV010000002.1"/>
</dbReference>
<dbReference type="Pfam" id="PF18676">
    <property type="entry name" value="MBG_2"/>
    <property type="match status" value="1"/>
</dbReference>
<gene>
    <name evidence="3" type="ORF">DW888_03890</name>
</gene>
<comment type="caution">
    <text evidence="3">The sequence shown here is derived from an EMBL/GenBank/DDBJ whole genome shotgun (WGS) entry which is preliminary data.</text>
</comment>
<feature type="domain" description="MBG" evidence="2">
    <location>
        <begin position="751"/>
        <end position="831"/>
    </location>
</feature>
<proteinExistence type="predicted"/>